<organism evidence="2 3">
    <name type="scientific">Stephania cephalantha</name>
    <dbReference type="NCBI Taxonomy" id="152367"/>
    <lineage>
        <taxon>Eukaryota</taxon>
        <taxon>Viridiplantae</taxon>
        <taxon>Streptophyta</taxon>
        <taxon>Embryophyta</taxon>
        <taxon>Tracheophyta</taxon>
        <taxon>Spermatophyta</taxon>
        <taxon>Magnoliopsida</taxon>
        <taxon>Ranunculales</taxon>
        <taxon>Menispermaceae</taxon>
        <taxon>Menispermoideae</taxon>
        <taxon>Cissampelideae</taxon>
        <taxon>Stephania</taxon>
    </lineage>
</organism>
<feature type="compositionally biased region" description="Basic and acidic residues" evidence="1">
    <location>
        <begin position="12"/>
        <end position="23"/>
    </location>
</feature>
<dbReference type="AlphaFoldDB" id="A0AAP0PA75"/>
<gene>
    <name evidence="2" type="ORF">Scep_012814</name>
</gene>
<evidence type="ECO:0000256" key="1">
    <source>
        <dbReference type="SAM" id="MobiDB-lite"/>
    </source>
</evidence>
<name>A0AAP0PA75_9MAGN</name>
<dbReference type="Proteomes" id="UP001419268">
    <property type="component" value="Unassembled WGS sequence"/>
</dbReference>
<evidence type="ECO:0000313" key="2">
    <source>
        <dbReference type="EMBL" id="KAK9133286.1"/>
    </source>
</evidence>
<dbReference type="EMBL" id="JBBNAG010000005">
    <property type="protein sequence ID" value="KAK9133286.1"/>
    <property type="molecule type" value="Genomic_DNA"/>
</dbReference>
<accession>A0AAP0PA75</accession>
<evidence type="ECO:0000313" key="3">
    <source>
        <dbReference type="Proteomes" id="UP001419268"/>
    </source>
</evidence>
<feature type="compositionally biased region" description="Basic and acidic residues" evidence="1">
    <location>
        <begin position="71"/>
        <end position="80"/>
    </location>
</feature>
<feature type="region of interest" description="Disordered" evidence="1">
    <location>
        <begin position="44"/>
        <end position="80"/>
    </location>
</feature>
<comment type="caution">
    <text evidence="2">The sequence shown here is derived from an EMBL/GenBank/DDBJ whole genome shotgun (WGS) entry which is preliminary data.</text>
</comment>
<reference evidence="2 3" key="1">
    <citation type="submission" date="2024-01" db="EMBL/GenBank/DDBJ databases">
        <title>Genome assemblies of Stephania.</title>
        <authorList>
            <person name="Yang L."/>
        </authorList>
    </citation>
    <scope>NUCLEOTIDE SEQUENCE [LARGE SCALE GENOMIC DNA]</scope>
    <source>
        <strain evidence="2">JXDWG</strain>
        <tissue evidence="2">Leaf</tissue>
    </source>
</reference>
<sequence length="80" mass="9020">MTVSGSGGERAWPWRDRERSGVPHGFVREGREFVTVERAALKAKKRKQPEAKKAKAIRSEATCARAKKRISPSEEAKQWA</sequence>
<protein>
    <submittedName>
        <fullName evidence="2">Uncharacterized protein</fullName>
    </submittedName>
</protein>
<keyword evidence="3" id="KW-1185">Reference proteome</keyword>
<proteinExistence type="predicted"/>
<feature type="region of interest" description="Disordered" evidence="1">
    <location>
        <begin position="1"/>
        <end position="23"/>
    </location>
</feature>